<dbReference type="EMBL" id="CP093346">
    <property type="protein sequence ID" value="WOG97522.1"/>
    <property type="molecule type" value="Genomic_DNA"/>
</dbReference>
<evidence type="ECO:0000256" key="1">
    <source>
        <dbReference type="SAM" id="MobiDB-lite"/>
    </source>
</evidence>
<dbReference type="AlphaFoldDB" id="A0A165XUS4"/>
<evidence type="ECO:0000313" key="3">
    <source>
        <dbReference type="EMBL" id="WOG97522.1"/>
    </source>
</evidence>
<reference evidence="3" key="2">
    <citation type="submission" date="2022-03" db="EMBL/GenBank/DDBJ databases">
        <title>Draft title - Genomic analysis of global carrot germplasm unveils the trajectory of domestication and the origin of high carotenoid orange carrot.</title>
        <authorList>
            <person name="Iorizzo M."/>
            <person name="Ellison S."/>
            <person name="Senalik D."/>
            <person name="Macko-Podgorni A."/>
            <person name="Grzebelus D."/>
            <person name="Bostan H."/>
            <person name="Rolling W."/>
            <person name="Curaba J."/>
            <person name="Simon P."/>
        </authorList>
    </citation>
    <scope>NUCLEOTIDE SEQUENCE</scope>
    <source>
        <tissue evidence="3">Leaf</tissue>
    </source>
</reference>
<feature type="region of interest" description="Disordered" evidence="1">
    <location>
        <begin position="1"/>
        <end position="30"/>
    </location>
</feature>
<sequence length="292" mass="33296">MSSTNPISNPPSPTCQESETPSKQRKSPVEIASEQVLDATFLKSLLAYKVSVGPLPSFDDGLLTQQGQELLEYVNADLGSGLVVDEALLREKVLRLRSKYNQIVQERRGGPGEEDLSTDSEKLIFMLSERIWDPEYEDYGFLEVNVDQEVVVSGYRQGLQDQDNQELFLFPNSTCEDDDDISTLVNLNIYGVYDESFLPPFIDEPGQRHSLADFINSNRKNRGKVNEALLRDTVFKLQTRYKKIVEEKGKNLTDEDFSTYNEHLIFRLSRKVWGKEEEANAVREVHTVMEAM</sequence>
<dbReference type="InterPro" id="IPR007592">
    <property type="entry name" value="GEBP"/>
</dbReference>
<dbReference type="PANTHER" id="PTHR31662:SF33">
    <property type="entry name" value="DNA-BINDING STOREKEEPER PROTEIN TRANSCRIPTIONAL REGULATOR-LIKE PROTEIN"/>
    <property type="match status" value="1"/>
</dbReference>
<keyword evidence="4" id="KW-1185">Reference proteome</keyword>
<reference evidence="2" key="1">
    <citation type="journal article" date="2016" name="Nat. Genet.">
        <title>A high-quality carrot genome assembly provides new insights into carotenoid accumulation and asterid genome evolution.</title>
        <authorList>
            <person name="Iorizzo M."/>
            <person name="Ellison S."/>
            <person name="Senalik D."/>
            <person name="Zeng P."/>
            <person name="Satapoomin P."/>
            <person name="Huang J."/>
            <person name="Bowman M."/>
            <person name="Iovene M."/>
            <person name="Sanseverino W."/>
            <person name="Cavagnaro P."/>
            <person name="Yildiz M."/>
            <person name="Macko-Podgorni A."/>
            <person name="Moranska E."/>
            <person name="Grzebelus E."/>
            <person name="Grzebelus D."/>
            <person name="Ashrafi H."/>
            <person name="Zheng Z."/>
            <person name="Cheng S."/>
            <person name="Spooner D."/>
            <person name="Van Deynze A."/>
            <person name="Simon P."/>
        </authorList>
    </citation>
    <scope>NUCLEOTIDE SEQUENCE [LARGE SCALE GENOMIC DNA]</scope>
    <source>
        <tissue evidence="2">Leaf</tissue>
    </source>
</reference>
<dbReference type="PANTHER" id="PTHR31662">
    <property type="entry name" value="BNAANNG10740D PROTEIN-RELATED"/>
    <property type="match status" value="1"/>
</dbReference>
<proteinExistence type="predicted"/>
<dbReference type="GO" id="GO:0006355">
    <property type="term" value="P:regulation of DNA-templated transcription"/>
    <property type="evidence" value="ECO:0007669"/>
    <property type="project" value="InterPro"/>
</dbReference>
<evidence type="ECO:0000313" key="4">
    <source>
        <dbReference type="Proteomes" id="UP000077755"/>
    </source>
</evidence>
<protein>
    <submittedName>
        <fullName evidence="2">Uncharacterized protein</fullName>
    </submittedName>
</protein>
<evidence type="ECO:0000313" key="2">
    <source>
        <dbReference type="EMBL" id="KZM98554.1"/>
    </source>
</evidence>
<accession>A0A165XUS4</accession>
<dbReference type="GO" id="GO:0005634">
    <property type="term" value="C:nucleus"/>
    <property type="evidence" value="ECO:0007669"/>
    <property type="project" value="TreeGrafter"/>
</dbReference>
<name>A0A165XUS4_DAUCS</name>
<dbReference type="Proteomes" id="UP000077755">
    <property type="component" value="Chromosome 4"/>
</dbReference>
<gene>
    <name evidence="2" type="ORF">DCAR_014084</name>
    <name evidence="3" type="ORF">DCAR_0416862</name>
</gene>
<dbReference type="Gramene" id="KZM98554">
    <property type="protein sequence ID" value="KZM98554"/>
    <property type="gene ID" value="DCAR_014084"/>
</dbReference>
<organism evidence="2">
    <name type="scientific">Daucus carota subsp. sativus</name>
    <name type="common">Carrot</name>
    <dbReference type="NCBI Taxonomy" id="79200"/>
    <lineage>
        <taxon>Eukaryota</taxon>
        <taxon>Viridiplantae</taxon>
        <taxon>Streptophyta</taxon>
        <taxon>Embryophyta</taxon>
        <taxon>Tracheophyta</taxon>
        <taxon>Spermatophyta</taxon>
        <taxon>Magnoliopsida</taxon>
        <taxon>eudicotyledons</taxon>
        <taxon>Gunneridae</taxon>
        <taxon>Pentapetalae</taxon>
        <taxon>asterids</taxon>
        <taxon>campanulids</taxon>
        <taxon>Apiales</taxon>
        <taxon>Apiaceae</taxon>
        <taxon>Apioideae</taxon>
        <taxon>Scandiceae</taxon>
        <taxon>Daucinae</taxon>
        <taxon>Daucus</taxon>
        <taxon>Daucus sect. Daucus</taxon>
    </lineage>
</organism>
<dbReference type="EMBL" id="LNRQ01000004">
    <property type="protein sequence ID" value="KZM98554.1"/>
    <property type="molecule type" value="Genomic_DNA"/>
</dbReference>